<organism evidence="2 3">
    <name type="scientific">Uliginosibacterium sediminicola</name>
    <dbReference type="NCBI Taxonomy" id="2024550"/>
    <lineage>
        <taxon>Bacteria</taxon>
        <taxon>Pseudomonadati</taxon>
        <taxon>Pseudomonadota</taxon>
        <taxon>Betaproteobacteria</taxon>
        <taxon>Rhodocyclales</taxon>
        <taxon>Zoogloeaceae</taxon>
        <taxon>Uliginosibacterium</taxon>
    </lineage>
</organism>
<dbReference type="EMBL" id="JBDIVE010000008">
    <property type="protein sequence ID" value="MEN3069702.1"/>
    <property type="molecule type" value="Genomic_DNA"/>
</dbReference>
<evidence type="ECO:0000313" key="3">
    <source>
        <dbReference type="Proteomes" id="UP001410394"/>
    </source>
</evidence>
<dbReference type="RefSeq" id="WP_345920472.1">
    <property type="nucleotide sequence ID" value="NZ_JBDIVE010000008.1"/>
</dbReference>
<evidence type="ECO:0000256" key="1">
    <source>
        <dbReference type="SAM" id="MobiDB-lite"/>
    </source>
</evidence>
<proteinExistence type="predicted"/>
<gene>
    <name evidence="2" type="ORF">ABDB84_14540</name>
</gene>
<evidence type="ECO:0000313" key="2">
    <source>
        <dbReference type="EMBL" id="MEN3069702.1"/>
    </source>
</evidence>
<reference evidence="2 3" key="1">
    <citation type="journal article" date="2018" name="Int. J. Syst. Evol. Microbiol.">
        <title>Uliginosibacterium sediminicola sp. nov., isolated from freshwater sediment.</title>
        <authorList>
            <person name="Hwang W.M."/>
            <person name="Kim S.M."/>
            <person name="Kang K."/>
            <person name="Ahn T.Y."/>
        </authorList>
    </citation>
    <scope>NUCLEOTIDE SEQUENCE [LARGE SCALE GENOMIC DNA]</scope>
    <source>
        <strain evidence="2 3">M1-21</strain>
    </source>
</reference>
<name>A0ABU9Z192_9RHOO</name>
<accession>A0ABU9Z192</accession>
<dbReference type="Proteomes" id="UP001410394">
    <property type="component" value="Unassembled WGS sequence"/>
</dbReference>
<sequence>MLAKRWIWGALVVIVIALLVGLIVMANSHAADEGAAPAAALAASAASGAGQPSAGGGGSGANSPQDAEAQPAPPSLPPGNGNTLANMSRESLAQILQLDQIPSGESAVQIDGRLWQVIGAKKLGKAEIPGITDLVALRDPESGQLSYRQAGLTLVMATPGSAASYAAAHPELATVFANSNYIQVAVGVDKIGEVQTRLRRDQRIASANLIPAPTPQRYK</sequence>
<feature type="region of interest" description="Disordered" evidence="1">
    <location>
        <begin position="47"/>
        <end position="84"/>
    </location>
</feature>
<comment type="caution">
    <text evidence="2">The sequence shown here is derived from an EMBL/GenBank/DDBJ whole genome shotgun (WGS) entry which is preliminary data.</text>
</comment>
<keyword evidence="3" id="KW-1185">Reference proteome</keyword>
<protein>
    <submittedName>
        <fullName evidence="2">Uncharacterized protein</fullName>
    </submittedName>
</protein>